<evidence type="ECO:0000259" key="3">
    <source>
        <dbReference type="PROSITE" id="PS50977"/>
    </source>
</evidence>
<protein>
    <submittedName>
        <fullName evidence="4">Transcriptional regulator, TetR family</fullName>
    </submittedName>
</protein>
<dbReference type="GO" id="GO:0003700">
    <property type="term" value="F:DNA-binding transcription factor activity"/>
    <property type="evidence" value="ECO:0007669"/>
    <property type="project" value="TreeGrafter"/>
</dbReference>
<dbReference type="InterPro" id="IPR036271">
    <property type="entry name" value="Tet_transcr_reg_TetR-rel_C_sf"/>
</dbReference>
<dbReference type="InterPro" id="IPR050109">
    <property type="entry name" value="HTH-type_TetR-like_transc_reg"/>
</dbReference>
<dbReference type="RefSeq" id="WP_090217471.1">
    <property type="nucleotide sequence ID" value="NZ_FMWG01000003.1"/>
</dbReference>
<sequence length="183" mass="20293">MNEPLTTKEKLLIAARDLFWTRGYSNVSVRDITRAAGVDAALVSRYFGGKKALFEATLEQINGWEALQAEPDQILSAAVESFSHPYDPKADTSNPFIMLITNVIDPIMGDTIRQLVHDEMACPLADKLGSKHKETQAALLLSVLFGVALMRKNFQIEPLKTMSRDALIEHTIHLGHAALSYKD</sequence>
<dbReference type="SUPFAM" id="SSF46689">
    <property type="entry name" value="Homeodomain-like"/>
    <property type="match status" value="1"/>
</dbReference>
<dbReference type="InterPro" id="IPR009057">
    <property type="entry name" value="Homeodomain-like_sf"/>
</dbReference>
<dbReference type="SUPFAM" id="SSF48498">
    <property type="entry name" value="Tetracyclin repressor-like, C-terminal domain"/>
    <property type="match status" value="1"/>
</dbReference>
<feature type="domain" description="HTH tetR-type" evidence="3">
    <location>
        <begin position="5"/>
        <end position="65"/>
    </location>
</feature>
<dbReference type="EMBL" id="FMWG01000003">
    <property type="protein sequence ID" value="SCZ58561.1"/>
    <property type="molecule type" value="Genomic_DNA"/>
</dbReference>
<dbReference type="PANTHER" id="PTHR30055:SF235">
    <property type="entry name" value="TRANSCRIPTIONAL REGULATORY PROTEIN"/>
    <property type="match status" value="1"/>
</dbReference>
<name>A0A1G5QB36_9RHOB</name>
<dbReference type="OrthoDB" id="9779746at2"/>
<proteinExistence type="predicted"/>
<dbReference type="Pfam" id="PF17920">
    <property type="entry name" value="TetR_C_16"/>
    <property type="match status" value="1"/>
</dbReference>
<accession>A0A1G5QB36</accession>
<dbReference type="PROSITE" id="PS50977">
    <property type="entry name" value="HTH_TETR_2"/>
    <property type="match status" value="1"/>
</dbReference>
<evidence type="ECO:0000256" key="1">
    <source>
        <dbReference type="ARBA" id="ARBA00023125"/>
    </source>
</evidence>
<dbReference type="PANTHER" id="PTHR30055">
    <property type="entry name" value="HTH-TYPE TRANSCRIPTIONAL REGULATOR RUTR"/>
    <property type="match status" value="1"/>
</dbReference>
<dbReference type="Proteomes" id="UP000198767">
    <property type="component" value="Unassembled WGS sequence"/>
</dbReference>
<dbReference type="InterPro" id="IPR041678">
    <property type="entry name" value="TetR_C_16"/>
</dbReference>
<evidence type="ECO:0000313" key="4">
    <source>
        <dbReference type="EMBL" id="SCZ58561.1"/>
    </source>
</evidence>
<dbReference type="Gene3D" id="1.10.357.10">
    <property type="entry name" value="Tetracycline Repressor, domain 2"/>
    <property type="match status" value="1"/>
</dbReference>
<dbReference type="PRINTS" id="PR00455">
    <property type="entry name" value="HTHTETR"/>
</dbReference>
<reference evidence="4 5" key="1">
    <citation type="submission" date="2016-10" db="EMBL/GenBank/DDBJ databases">
        <authorList>
            <person name="de Groot N.N."/>
        </authorList>
    </citation>
    <scope>NUCLEOTIDE SEQUENCE [LARGE SCALE GENOMIC DNA]</scope>
    <source>
        <strain evidence="4 5">U95</strain>
    </source>
</reference>
<gene>
    <name evidence="4" type="ORF">SAMN04488118_103338</name>
</gene>
<dbReference type="AlphaFoldDB" id="A0A1G5QB36"/>
<keyword evidence="5" id="KW-1185">Reference proteome</keyword>
<dbReference type="InterPro" id="IPR001647">
    <property type="entry name" value="HTH_TetR"/>
</dbReference>
<evidence type="ECO:0000256" key="2">
    <source>
        <dbReference type="PROSITE-ProRule" id="PRU00335"/>
    </source>
</evidence>
<organism evidence="4 5">
    <name type="scientific">Epibacterium ulvae</name>
    <dbReference type="NCBI Taxonomy" id="1156985"/>
    <lineage>
        <taxon>Bacteria</taxon>
        <taxon>Pseudomonadati</taxon>
        <taxon>Pseudomonadota</taxon>
        <taxon>Alphaproteobacteria</taxon>
        <taxon>Rhodobacterales</taxon>
        <taxon>Roseobacteraceae</taxon>
        <taxon>Epibacterium</taxon>
    </lineage>
</organism>
<dbReference type="Pfam" id="PF00440">
    <property type="entry name" value="TetR_N"/>
    <property type="match status" value="1"/>
</dbReference>
<dbReference type="GO" id="GO:0000976">
    <property type="term" value="F:transcription cis-regulatory region binding"/>
    <property type="evidence" value="ECO:0007669"/>
    <property type="project" value="TreeGrafter"/>
</dbReference>
<keyword evidence="1 2" id="KW-0238">DNA-binding</keyword>
<evidence type="ECO:0000313" key="5">
    <source>
        <dbReference type="Proteomes" id="UP000198767"/>
    </source>
</evidence>
<feature type="DNA-binding region" description="H-T-H motif" evidence="2">
    <location>
        <begin position="28"/>
        <end position="47"/>
    </location>
</feature>